<gene>
    <name evidence="1" type="ORF">KTQ36_10750</name>
</gene>
<proteinExistence type="predicted"/>
<reference evidence="1 2" key="1">
    <citation type="submission" date="2021-07" db="EMBL/GenBank/DDBJ databases">
        <title>The draft genome sequence of Sphingomicrobium sp. B8.</title>
        <authorList>
            <person name="Mu L."/>
        </authorList>
    </citation>
    <scope>NUCLEOTIDE SEQUENCE [LARGE SCALE GENOMIC DNA]</scope>
    <source>
        <strain evidence="1 2">B8</strain>
    </source>
</reference>
<dbReference type="Pfam" id="PF11149">
    <property type="entry name" value="DUF2924"/>
    <property type="match status" value="1"/>
</dbReference>
<sequence>MSQIDAHLTEFGQLSRSELKDRWRSLYKTPPPVAFTPDLLARGLAYRLQEQSVGGLPQSIKTQLASRIHGSSKRGSELRPGNRLVRRWRGVNYVVDVTERGLVYDGERFGSLSEIATHITGTRWSGPRFFGLRR</sequence>
<evidence type="ECO:0000313" key="2">
    <source>
        <dbReference type="Proteomes" id="UP000698028"/>
    </source>
</evidence>
<dbReference type="EMBL" id="JAHVAH010000001">
    <property type="protein sequence ID" value="MBW0145768.1"/>
    <property type="molecule type" value="Genomic_DNA"/>
</dbReference>
<dbReference type="InterPro" id="IPR021322">
    <property type="entry name" value="DUF2924"/>
</dbReference>
<dbReference type="RefSeq" id="WP_218633649.1">
    <property type="nucleotide sequence ID" value="NZ_JAHVAH010000001.1"/>
</dbReference>
<keyword evidence="2" id="KW-1185">Reference proteome</keyword>
<protein>
    <submittedName>
        <fullName evidence="1">DUF2924 domain-containing protein</fullName>
    </submittedName>
</protein>
<name>A0ABS6V870_9SPHN</name>
<dbReference type="Proteomes" id="UP000698028">
    <property type="component" value="Unassembled WGS sequence"/>
</dbReference>
<accession>A0ABS6V870</accession>
<organism evidence="1 2">
    <name type="scientific">Sphingomicrobium clamense</name>
    <dbReference type="NCBI Taxonomy" id="2851013"/>
    <lineage>
        <taxon>Bacteria</taxon>
        <taxon>Pseudomonadati</taxon>
        <taxon>Pseudomonadota</taxon>
        <taxon>Alphaproteobacteria</taxon>
        <taxon>Sphingomonadales</taxon>
        <taxon>Sphingomonadaceae</taxon>
        <taxon>Sphingomicrobium</taxon>
    </lineage>
</organism>
<comment type="caution">
    <text evidence="1">The sequence shown here is derived from an EMBL/GenBank/DDBJ whole genome shotgun (WGS) entry which is preliminary data.</text>
</comment>
<evidence type="ECO:0000313" key="1">
    <source>
        <dbReference type="EMBL" id="MBW0145768.1"/>
    </source>
</evidence>